<evidence type="ECO:0000313" key="1">
    <source>
        <dbReference type="EMBL" id="MBW6410219.1"/>
    </source>
</evidence>
<accession>A0ABS7ANK7</accession>
<dbReference type="InterPro" id="IPR021377">
    <property type="entry name" value="DUF3006"/>
</dbReference>
<comment type="caution">
    <text evidence="1">The sequence shown here is derived from an EMBL/GenBank/DDBJ whole genome shotgun (WGS) entry which is preliminary data.</text>
</comment>
<organism evidence="1 2">
    <name type="scientific">Clostridium weizhouense</name>
    <dbReference type="NCBI Taxonomy" id="2859781"/>
    <lineage>
        <taxon>Bacteria</taxon>
        <taxon>Bacillati</taxon>
        <taxon>Bacillota</taxon>
        <taxon>Clostridia</taxon>
        <taxon>Eubacteriales</taxon>
        <taxon>Clostridiaceae</taxon>
        <taxon>Clostridium</taxon>
    </lineage>
</organism>
<evidence type="ECO:0000313" key="2">
    <source>
        <dbReference type="Proteomes" id="UP001519921"/>
    </source>
</evidence>
<dbReference type="RefSeq" id="WP_219779355.1">
    <property type="nucleotide sequence ID" value="NZ_JAHXPT010000006.1"/>
</dbReference>
<dbReference type="Pfam" id="PF11213">
    <property type="entry name" value="DUF3006"/>
    <property type="match status" value="1"/>
</dbReference>
<dbReference type="Proteomes" id="UP001519921">
    <property type="component" value="Unassembled WGS sequence"/>
</dbReference>
<dbReference type="EMBL" id="JAHXPT010000006">
    <property type="protein sequence ID" value="MBW6410219.1"/>
    <property type="molecule type" value="Genomic_DNA"/>
</dbReference>
<gene>
    <name evidence="1" type="ORF">KYD98_08940</name>
</gene>
<keyword evidence="2" id="KW-1185">Reference proteome</keyword>
<protein>
    <submittedName>
        <fullName evidence="1">DUF3006 domain-containing protein</fullName>
    </submittedName>
</protein>
<sequence>MVDKYIVDRIEENYVVVENHQGNMLEVLISQIKDIPKEGDILIKKENMFIIDYDETKNRRNKINNMMKNMWK</sequence>
<proteinExistence type="predicted"/>
<reference evidence="1 2" key="1">
    <citation type="submission" date="2021-07" db="EMBL/GenBank/DDBJ databases">
        <title>Clostridium weizhouense sp. nov., an anaerobic bacterium isolated from activated sludge of Petroleum wastewater.</title>
        <authorList>
            <person name="Li Q."/>
        </authorList>
    </citation>
    <scope>NUCLEOTIDE SEQUENCE [LARGE SCALE GENOMIC DNA]</scope>
    <source>
        <strain evidence="1 2">YB-6</strain>
    </source>
</reference>
<name>A0ABS7ANK7_9CLOT</name>